<proteinExistence type="predicted"/>
<dbReference type="Proteomes" id="UP001631969">
    <property type="component" value="Unassembled WGS sequence"/>
</dbReference>
<dbReference type="EMBL" id="JBJURJ010000024">
    <property type="protein sequence ID" value="MFM9331957.1"/>
    <property type="molecule type" value="Genomic_DNA"/>
</dbReference>
<keyword evidence="2" id="KW-1185">Reference proteome</keyword>
<accession>A0ACC7P5L2</accession>
<comment type="caution">
    <text evidence="1">The sequence shown here is derived from an EMBL/GenBank/DDBJ whole genome shotgun (WGS) entry which is preliminary data.</text>
</comment>
<reference evidence="1" key="1">
    <citation type="submission" date="2024-12" db="EMBL/GenBank/DDBJ databases">
        <authorList>
            <person name="Wu N."/>
        </authorList>
    </citation>
    <scope>NUCLEOTIDE SEQUENCE</scope>
    <source>
        <strain evidence="1">P15</strain>
    </source>
</reference>
<sequence>MSSGEDRWTTKFLLKEHTEAYEVRYDKPKSDQPSVEEWVMIRDYILLPYMLTVIQRNIDRLQTGKELFKTLYIALAEEIAGTVERELFGLRRELTRRNIHISPGEQDDIVLQYTYRYKGYSGTFGITREETRAQMEIRLARYMKEVWAKLNT</sequence>
<evidence type="ECO:0000313" key="2">
    <source>
        <dbReference type="Proteomes" id="UP001631969"/>
    </source>
</evidence>
<gene>
    <name evidence="1" type="ORF">ACI1P1_27035</name>
</gene>
<organism evidence="1 2">
    <name type="scientific">Paenibacillus mesotrionivorans</name>
    <dbReference type="NCBI Taxonomy" id="3160968"/>
    <lineage>
        <taxon>Bacteria</taxon>
        <taxon>Bacillati</taxon>
        <taxon>Bacillota</taxon>
        <taxon>Bacilli</taxon>
        <taxon>Bacillales</taxon>
        <taxon>Paenibacillaceae</taxon>
        <taxon>Paenibacillus</taxon>
    </lineage>
</organism>
<name>A0ACC7P5L2_9BACL</name>
<protein>
    <submittedName>
        <fullName evidence="1">Uncharacterized protein</fullName>
    </submittedName>
</protein>
<evidence type="ECO:0000313" key="1">
    <source>
        <dbReference type="EMBL" id="MFM9331957.1"/>
    </source>
</evidence>